<evidence type="ECO:0000313" key="3">
    <source>
        <dbReference type="Proteomes" id="UP000279833"/>
    </source>
</evidence>
<evidence type="ECO:0000313" key="4">
    <source>
        <dbReference type="WBParaSite" id="SCUD_0001779701-mRNA-1"/>
    </source>
</evidence>
<dbReference type="Proteomes" id="UP000279833">
    <property type="component" value="Unassembled WGS sequence"/>
</dbReference>
<sequence length="153" mass="16705">MVAIDQRLVRLGYWSPCAPSKQSTPFAHRLSLTDLECSEDQHYMDQKPSFNIVPGQSQRVRSSSLRPSVKTLLSNLGDVTNMYNKNSSSKSGSHKRINDASSCQSNVSSVEKSSEAVTTPTAFPSLRLSNSPSIQETVMALFSKLSDDSSSCP</sequence>
<name>A0A183KRV8_9TREM</name>
<evidence type="ECO:0000256" key="1">
    <source>
        <dbReference type="SAM" id="MobiDB-lite"/>
    </source>
</evidence>
<feature type="region of interest" description="Disordered" evidence="1">
    <location>
        <begin position="83"/>
        <end position="124"/>
    </location>
</feature>
<reference evidence="2 3" key="2">
    <citation type="submission" date="2018-11" db="EMBL/GenBank/DDBJ databases">
        <authorList>
            <consortium name="Pathogen Informatics"/>
        </authorList>
    </citation>
    <scope>NUCLEOTIDE SEQUENCE [LARGE SCALE GENOMIC DNA]</scope>
    <source>
        <strain evidence="2">Dakar</strain>
        <strain evidence="3">Dakar, Senegal</strain>
    </source>
</reference>
<dbReference type="AlphaFoldDB" id="A0A183KRV8"/>
<protein>
    <submittedName>
        <fullName evidence="4">Ovule protein</fullName>
    </submittedName>
</protein>
<accession>A0A183KRV8</accession>
<evidence type="ECO:0000313" key="2">
    <source>
        <dbReference type="EMBL" id="VDP64267.1"/>
    </source>
</evidence>
<dbReference type="EMBL" id="UZAK01040226">
    <property type="protein sequence ID" value="VDP64267.1"/>
    <property type="molecule type" value="Genomic_DNA"/>
</dbReference>
<proteinExistence type="predicted"/>
<keyword evidence="3" id="KW-1185">Reference proteome</keyword>
<gene>
    <name evidence="2" type="ORF">SCUD_LOCUS17794</name>
</gene>
<organism evidence="4">
    <name type="scientific">Schistosoma curassoni</name>
    <dbReference type="NCBI Taxonomy" id="6186"/>
    <lineage>
        <taxon>Eukaryota</taxon>
        <taxon>Metazoa</taxon>
        <taxon>Spiralia</taxon>
        <taxon>Lophotrochozoa</taxon>
        <taxon>Platyhelminthes</taxon>
        <taxon>Trematoda</taxon>
        <taxon>Digenea</taxon>
        <taxon>Strigeidida</taxon>
        <taxon>Schistosomatoidea</taxon>
        <taxon>Schistosomatidae</taxon>
        <taxon>Schistosoma</taxon>
    </lineage>
</organism>
<dbReference type="WBParaSite" id="SCUD_0001779701-mRNA-1">
    <property type="protein sequence ID" value="SCUD_0001779701-mRNA-1"/>
    <property type="gene ID" value="SCUD_0001779701"/>
</dbReference>
<feature type="compositionally biased region" description="Polar residues" evidence="1">
    <location>
        <begin position="99"/>
        <end position="124"/>
    </location>
</feature>
<reference evidence="4" key="1">
    <citation type="submission" date="2016-06" db="UniProtKB">
        <authorList>
            <consortium name="WormBaseParasite"/>
        </authorList>
    </citation>
    <scope>IDENTIFICATION</scope>
</reference>